<keyword evidence="11" id="KW-0460">Magnesium</keyword>
<feature type="binding site" evidence="11">
    <location>
        <position position="164"/>
    </location>
    <ligand>
        <name>Zn(2+)</name>
        <dbReference type="ChEBI" id="CHEBI:29105"/>
        <note>ligand shared between dimeric partners</note>
    </ligand>
</feature>
<evidence type="ECO:0000256" key="8">
    <source>
        <dbReference type="ARBA" id="ARBA00022605"/>
    </source>
</evidence>
<comment type="similarity">
    <text evidence="5">In the C-terminal section; belongs to the PRA-PH family.</text>
</comment>
<dbReference type="SUPFAM" id="SSF141734">
    <property type="entry name" value="HisI-like"/>
    <property type="match status" value="1"/>
</dbReference>
<feature type="binding site" evidence="11">
    <location>
        <position position="149"/>
    </location>
    <ligand>
        <name>Mg(2+)</name>
        <dbReference type="ChEBI" id="CHEBI:18420"/>
    </ligand>
</feature>
<dbReference type="Gene3D" id="3.10.20.810">
    <property type="entry name" value="Phosphoribosyl-AMP cyclohydrolase"/>
    <property type="match status" value="1"/>
</dbReference>
<dbReference type="EC" id="3.5.4.19" evidence="11"/>
<evidence type="ECO:0000313" key="14">
    <source>
        <dbReference type="Proteomes" id="UP000548867"/>
    </source>
</evidence>
<sequence>MALYAAWQYDLPQDRDRFVSTFRAKDKEAIIASVDFRPQLWLSRNITARRRGLGRLEREVLRMSAGNIERESGSTFMPRFDAQGLLTAIAVDSDSREILMVAFMDVQALDKTRETGLAHFHSRSRGRLWLKGETSGHFLRVQEIRVDCDQDALVMLCKPEGPACHTGAPSCFYRKLDGDTLTRIG</sequence>
<organism evidence="13 14">
    <name type="scientific">Novosphingobium sediminicola</name>
    <dbReference type="NCBI Taxonomy" id="563162"/>
    <lineage>
        <taxon>Bacteria</taxon>
        <taxon>Pseudomonadati</taxon>
        <taxon>Pseudomonadota</taxon>
        <taxon>Alphaproteobacteria</taxon>
        <taxon>Sphingomonadales</taxon>
        <taxon>Sphingomonadaceae</taxon>
        <taxon>Novosphingobium</taxon>
    </lineage>
</organism>
<feature type="domain" description="Phosphoribosyl-AMP cyclohydrolase" evidence="12">
    <location>
        <begin position="100"/>
        <end position="173"/>
    </location>
</feature>
<comment type="caution">
    <text evidence="13">The sequence shown here is derived from an EMBL/GenBank/DDBJ whole genome shotgun (WGS) entry which is preliminary data.</text>
</comment>
<dbReference type="GO" id="GO:0005737">
    <property type="term" value="C:cytoplasm"/>
    <property type="evidence" value="ECO:0007669"/>
    <property type="project" value="UniProtKB-SubCell"/>
</dbReference>
<feature type="binding site" evidence="11">
    <location>
        <position position="171"/>
    </location>
    <ligand>
        <name>Zn(2+)</name>
        <dbReference type="ChEBI" id="CHEBI:29105"/>
        <note>ligand shared between dimeric partners</note>
    </ligand>
</feature>
<dbReference type="GO" id="GO:0004636">
    <property type="term" value="F:phosphoribosyl-ATP diphosphatase activity"/>
    <property type="evidence" value="ECO:0007669"/>
    <property type="project" value="UniProtKB-EC"/>
</dbReference>
<evidence type="ECO:0000256" key="5">
    <source>
        <dbReference type="ARBA" id="ARBA00007731"/>
    </source>
</evidence>
<dbReference type="UniPathway" id="UPA00031">
    <property type="reaction ID" value="UER00008"/>
</dbReference>
<dbReference type="PANTHER" id="PTHR42945:SF1">
    <property type="entry name" value="HISTIDINE BIOSYNTHESIS BIFUNCTIONAL PROTEIN HIS7"/>
    <property type="match status" value="1"/>
</dbReference>
<evidence type="ECO:0000256" key="9">
    <source>
        <dbReference type="ARBA" id="ARBA00022801"/>
    </source>
</evidence>
<dbReference type="InterPro" id="IPR002496">
    <property type="entry name" value="PRib_AMP_CycHydrolase_dom"/>
</dbReference>
<dbReference type="InterPro" id="IPR038019">
    <property type="entry name" value="PRib_AMP_CycHydrolase_sf"/>
</dbReference>
<evidence type="ECO:0000256" key="4">
    <source>
        <dbReference type="ARBA" id="ARBA00005204"/>
    </source>
</evidence>
<reference evidence="13 14" key="1">
    <citation type="submission" date="2020-08" db="EMBL/GenBank/DDBJ databases">
        <title>Genomic Encyclopedia of Type Strains, Phase IV (KMG-IV): sequencing the most valuable type-strain genomes for metagenomic binning, comparative biology and taxonomic classification.</title>
        <authorList>
            <person name="Goeker M."/>
        </authorList>
    </citation>
    <scope>NUCLEOTIDE SEQUENCE [LARGE SCALE GENOMIC DNA]</scope>
    <source>
        <strain evidence="13 14">DSM 27057</strain>
    </source>
</reference>
<evidence type="ECO:0000256" key="7">
    <source>
        <dbReference type="ARBA" id="ARBA00022490"/>
    </source>
</evidence>
<dbReference type="GO" id="GO:0004635">
    <property type="term" value="F:phosphoribosyl-AMP cyclohydrolase activity"/>
    <property type="evidence" value="ECO:0007669"/>
    <property type="project" value="UniProtKB-UniRule"/>
</dbReference>
<evidence type="ECO:0000256" key="11">
    <source>
        <dbReference type="HAMAP-Rule" id="MF_01021"/>
    </source>
</evidence>
<protein>
    <recommendedName>
        <fullName evidence="11">Phosphoribosyl-AMP cyclohydrolase</fullName>
        <shortName evidence="11">PRA-CH</shortName>
        <ecNumber evidence="11">3.5.4.19</ecNumber>
    </recommendedName>
</protein>
<keyword evidence="8 11" id="KW-0028">Amino-acid biosynthesis</keyword>
<feature type="binding site" evidence="11">
    <location>
        <position position="147"/>
    </location>
    <ligand>
        <name>Mg(2+)</name>
        <dbReference type="ChEBI" id="CHEBI:18420"/>
    </ligand>
</feature>
<comment type="catalytic activity">
    <reaction evidence="1 11">
        <text>1-(5-phospho-beta-D-ribosyl)-5'-AMP + H2O = 1-(5-phospho-beta-D-ribosyl)-5-[(5-phospho-beta-D-ribosylamino)methylideneamino]imidazole-4-carboxamide</text>
        <dbReference type="Rhea" id="RHEA:20049"/>
        <dbReference type="ChEBI" id="CHEBI:15377"/>
        <dbReference type="ChEBI" id="CHEBI:58435"/>
        <dbReference type="ChEBI" id="CHEBI:59457"/>
        <dbReference type="EC" id="3.5.4.19"/>
    </reaction>
</comment>
<keyword evidence="9 11" id="KW-0378">Hydrolase</keyword>
<dbReference type="Pfam" id="PF01502">
    <property type="entry name" value="PRA-CH"/>
    <property type="match status" value="1"/>
</dbReference>
<evidence type="ECO:0000313" key="13">
    <source>
        <dbReference type="EMBL" id="MBB3954702.1"/>
    </source>
</evidence>
<comment type="pathway">
    <text evidence="3 11">Amino-acid biosynthesis; L-histidine biosynthesis; L-histidine from 5-phospho-alpha-D-ribose 1-diphosphate: step 3/9.</text>
</comment>
<comment type="pathway">
    <text evidence="4">Amino-acid biosynthesis; L-histidine biosynthesis; L-histidine from 5-phospho-alpha-D-ribose 1-diphosphate: step 2/9.</text>
</comment>
<evidence type="ECO:0000256" key="3">
    <source>
        <dbReference type="ARBA" id="ARBA00005169"/>
    </source>
</evidence>
<comment type="catalytic activity">
    <reaction evidence="2">
        <text>1-(5-phospho-beta-D-ribosyl)-ATP + H2O = 1-(5-phospho-beta-D-ribosyl)-5'-AMP + diphosphate + H(+)</text>
        <dbReference type="Rhea" id="RHEA:22828"/>
        <dbReference type="ChEBI" id="CHEBI:15377"/>
        <dbReference type="ChEBI" id="CHEBI:15378"/>
        <dbReference type="ChEBI" id="CHEBI:33019"/>
        <dbReference type="ChEBI" id="CHEBI:59457"/>
        <dbReference type="ChEBI" id="CHEBI:73183"/>
        <dbReference type="EC" id="3.6.1.31"/>
    </reaction>
</comment>
<dbReference type="AlphaFoldDB" id="A0A7W6G786"/>
<comment type="subunit">
    <text evidence="11">Homodimer.</text>
</comment>
<evidence type="ECO:0000256" key="1">
    <source>
        <dbReference type="ARBA" id="ARBA00000024"/>
    </source>
</evidence>
<comment type="function">
    <text evidence="11">Catalyzes the hydrolysis of the adenine ring of phosphoribosyl-AMP.</text>
</comment>
<dbReference type="GO" id="GO:0008270">
    <property type="term" value="F:zinc ion binding"/>
    <property type="evidence" value="ECO:0007669"/>
    <property type="project" value="UniProtKB-UniRule"/>
</dbReference>
<feature type="binding site" evidence="11">
    <location>
        <position position="151"/>
    </location>
    <ligand>
        <name>Mg(2+)</name>
        <dbReference type="ChEBI" id="CHEBI:18420"/>
    </ligand>
</feature>
<comment type="cofactor">
    <cofactor evidence="11">
        <name>Zn(2+)</name>
        <dbReference type="ChEBI" id="CHEBI:29105"/>
    </cofactor>
    <text evidence="11">Binds 1 zinc ion per subunit.</text>
</comment>
<dbReference type="EMBL" id="JACIDX010000005">
    <property type="protein sequence ID" value="MBB3954702.1"/>
    <property type="molecule type" value="Genomic_DNA"/>
</dbReference>
<keyword evidence="14" id="KW-1185">Reference proteome</keyword>
<dbReference type="GO" id="GO:0000287">
    <property type="term" value="F:magnesium ion binding"/>
    <property type="evidence" value="ECO:0007669"/>
    <property type="project" value="UniProtKB-UniRule"/>
</dbReference>
<dbReference type="HAMAP" id="MF_01021">
    <property type="entry name" value="HisI"/>
    <property type="match status" value="1"/>
</dbReference>
<dbReference type="Proteomes" id="UP000548867">
    <property type="component" value="Unassembled WGS sequence"/>
</dbReference>
<dbReference type="PANTHER" id="PTHR42945">
    <property type="entry name" value="HISTIDINE BIOSYNTHESIS BIFUNCTIONAL PROTEIN"/>
    <property type="match status" value="1"/>
</dbReference>
<evidence type="ECO:0000256" key="10">
    <source>
        <dbReference type="ARBA" id="ARBA00023102"/>
    </source>
</evidence>
<accession>A0A7W6G786</accession>
<gene>
    <name evidence="11" type="primary">hisI</name>
    <name evidence="13" type="ORF">GGR38_001641</name>
</gene>
<keyword evidence="11" id="KW-0862">Zinc</keyword>
<evidence type="ECO:0000256" key="2">
    <source>
        <dbReference type="ARBA" id="ARBA00001460"/>
    </source>
</evidence>
<keyword evidence="11" id="KW-0479">Metal-binding</keyword>
<comment type="cofactor">
    <cofactor evidence="11">
        <name>Mg(2+)</name>
        <dbReference type="ChEBI" id="CHEBI:18420"/>
    </cofactor>
    <text evidence="11">Binds 1 Mg(2+) ion per subunit.</text>
</comment>
<keyword evidence="10 11" id="KW-0368">Histidine biosynthesis</keyword>
<evidence type="ECO:0000256" key="6">
    <source>
        <dbReference type="ARBA" id="ARBA00008299"/>
    </source>
</evidence>
<dbReference type="FunFam" id="3.10.20.810:FF:000001">
    <property type="entry name" value="Histidine biosynthesis bifunctional protein HisIE"/>
    <property type="match status" value="1"/>
</dbReference>
<feature type="binding site" evidence="11">
    <location>
        <position position="148"/>
    </location>
    <ligand>
        <name>Zn(2+)</name>
        <dbReference type="ChEBI" id="CHEBI:29105"/>
        <note>ligand shared between dimeric partners</note>
    </ligand>
</feature>
<keyword evidence="7 11" id="KW-0963">Cytoplasm</keyword>
<dbReference type="GO" id="GO:0000105">
    <property type="term" value="P:L-histidine biosynthetic process"/>
    <property type="evidence" value="ECO:0007669"/>
    <property type="project" value="UniProtKB-UniRule"/>
</dbReference>
<proteinExistence type="inferred from homology"/>
<dbReference type="NCBIfam" id="NF000768">
    <property type="entry name" value="PRK00051.1"/>
    <property type="match status" value="1"/>
</dbReference>
<comment type="similarity">
    <text evidence="6">In the N-terminal section; belongs to the PRA-CH family.</text>
</comment>
<comment type="subcellular location">
    <subcellularLocation>
        <location evidence="11">Cytoplasm</location>
    </subcellularLocation>
</comment>
<dbReference type="InterPro" id="IPR026660">
    <property type="entry name" value="PRA-CH"/>
</dbReference>
<dbReference type="Gene3D" id="4.10.80.70">
    <property type="match status" value="1"/>
</dbReference>
<name>A0A7W6G786_9SPHN</name>
<evidence type="ECO:0000259" key="12">
    <source>
        <dbReference type="Pfam" id="PF01502"/>
    </source>
</evidence>
<comment type="similarity">
    <text evidence="11">Belongs to the PRA-CH family.</text>
</comment>